<comment type="caution">
    <text evidence="1">The sequence shown here is derived from an EMBL/GenBank/DDBJ whole genome shotgun (WGS) entry which is preliminary data.</text>
</comment>
<keyword evidence="1" id="KW-0808">Transferase</keyword>
<evidence type="ECO:0000313" key="2">
    <source>
        <dbReference type="Proteomes" id="UP001164539"/>
    </source>
</evidence>
<gene>
    <name evidence="1" type="ORF">OWV82_025094</name>
</gene>
<proteinExistence type="predicted"/>
<organism evidence="1 2">
    <name type="scientific">Melia azedarach</name>
    <name type="common">Chinaberry tree</name>
    <dbReference type="NCBI Taxonomy" id="155640"/>
    <lineage>
        <taxon>Eukaryota</taxon>
        <taxon>Viridiplantae</taxon>
        <taxon>Streptophyta</taxon>
        <taxon>Embryophyta</taxon>
        <taxon>Tracheophyta</taxon>
        <taxon>Spermatophyta</taxon>
        <taxon>Magnoliopsida</taxon>
        <taxon>eudicotyledons</taxon>
        <taxon>Gunneridae</taxon>
        <taxon>Pentapetalae</taxon>
        <taxon>rosids</taxon>
        <taxon>malvids</taxon>
        <taxon>Sapindales</taxon>
        <taxon>Meliaceae</taxon>
        <taxon>Melia</taxon>
    </lineage>
</organism>
<sequence>MAIARLARLGRQAKRPYGLCVKMTAVAILGLCFIFVWSMFSSPANSVTTQRESFDDIAEPVSANTKVTTSSETQSTERKPQKHGIGQEEDKTVKHESYLPKKDEKKVNGSVSVSINKHESRKKNEKKVSDKKKEKHSIKSANEESNEENEKSENDDSEKENEDEQEQEVVDGKEEESDSESEVNGETEGDVNLVQQENEEIVERVEVESGRSSGAGKKRKAKGPVFDPKSHYSWKLCSTRSKHNYIPCIDVESATGKLQSYRHRERSCPRSPPTCLVPLPRAGYGNPIPWPESKLKILYKNVAHPKLAAYMTKHHWLVESGEFLTFPENQSEFKGGVLHYLESIEEMVPDIEWGKNIRVVLEIGSSDASFVASLLDKDVLTLTLGLKDDLVDLAQVALERGFPTVVSPFANRRLPFPSGVFDAIHCGGCSIPWHSNGGKLLLEMNRILRPNGYFILSTKHDSIEEEEAMTTLTASICWNILAHKTDEVSEVGVKIYQKPESNDIYELRRKKHPPLCKENENPDASWYVPMKTCLHTIPSSIEQHGTEWPEEWPKRLETYPDWLNDKEKLIPDGNHWKAIVDKSYLTGMGIDWSKVRNVMDMKAIYGGFAAALAQQKIWVMNVVPVHAPDTLPIIFDRGLVGIYHDWCESFGTYPRSYDLLHADHLFSRLKNRCKQPVSIVVEMDRVLRPGGWAIIRDKVEILDPLEGILRSLNWEIRMTYAQNKEGILCAQKSLWRP</sequence>
<evidence type="ECO:0000313" key="1">
    <source>
        <dbReference type="EMBL" id="KAJ4701931.1"/>
    </source>
</evidence>
<protein>
    <submittedName>
        <fullName evidence="1">S-adenosyl-L-methionine-dependent methyltransferases superfamily protein</fullName>
    </submittedName>
</protein>
<keyword evidence="2" id="KW-1185">Reference proteome</keyword>
<accession>A0ACC1WRU6</accession>
<keyword evidence="1" id="KW-0489">Methyltransferase</keyword>
<dbReference type="EMBL" id="CM051407">
    <property type="protein sequence ID" value="KAJ4701931.1"/>
    <property type="molecule type" value="Genomic_DNA"/>
</dbReference>
<reference evidence="1 2" key="1">
    <citation type="journal article" date="2023" name="Science">
        <title>Complex scaffold remodeling in plant triterpene biosynthesis.</title>
        <authorList>
            <person name="De La Pena R."/>
            <person name="Hodgson H."/>
            <person name="Liu J.C."/>
            <person name="Stephenson M.J."/>
            <person name="Martin A.C."/>
            <person name="Owen C."/>
            <person name="Harkess A."/>
            <person name="Leebens-Mack J."/>
            <person name="Jimenez L.E."/>
            <person name="Osbourn A."/>
            <person name="Sattely E.S."/>
        </authorList>
    </citation>
    <scope>NUCLEOTIDE SEQUENCE [LARGE SCALE GENOMIC DNA]</scope>
    <source>
        <strain evidence="2">cv. JPN11</strain>
        <tissue evidence="1">Leaf</tissue>
    </source>
</reference>
<dbReference type="Proteomes" id="UP001164539">
    <property type="component" value="Chromosome 14"/>
</dbReference>
<name>A0ACC1WRU6_MELAZ</name>